<reference evidence="4" key="1">
    <citation type="journal article" date="2019" name="Int. J. Syst. Evol. Microbiol.">
        <title>The Global Catalogue of Microorganisms (GCM) 10K type strain sequencing project: providing services to taxonomists for standard genome sequencing and annotation.</title>
        <authorList>
            <consortium name="The Broad Institute Genomics Platform"/>
            <consortium name="The Broad Institute Genome Sequencing Center for Infectious Disease"/>
            <person name="Wu L."/>
            <person name="Ma J."/>
        </authorList>
    </citation>
    <scope>NUCLEOTIDE SEQUENCE [LARGE SCALE GENOMIC DNA]</scope>
    <source>
        <strain evidence="4">TBRC 7912</strain>
    </source>
</reference>
<name>A0ABV8ETF1_9ACTN</name>
<feature type="transmembrane region" description="Helical" evidence="2">
    <location>
        <begin position="404"/>
        <end position="425"/>
    </location>
</feature>
<keyword evidence="2" id="KW-1133">Transmembrane helix</keyword>
<comment type="caution">
    <text evidence="3">The sequence shown here is derived from an EMBL/GenBank/DDBJ whole genome shotgun (WGS) entry which is preliminary data.</text>
</comment>
<dbReference type="EMBL" id="JBHSBC010000003">
    <property type="protein sequence ID" value="MFC3979647.1"/>
    <property type="molecule type" value="Genomic_DNA"/>
</dbReference>
<organism evidence="3 4">
    <name type="scientific">Streptosporangium jomthongense</name>
    <dbReference type="NCBI Taxonomy" id="1193683"/>
    <lineage>
        <taxon>Bacteria</taxon>
        <taxon>Bacillati</taxon>
        <taxon>Actinomycetota</taxon>
        <taxon>Actinomycetes</taxon>
        <taxon>Streptosporangiales</taxon>
        <taxon>Streptosporangiaceae</taxon>
        <taxon>Streptosporangium</taxon>
    </lineage>
</organism>
<feature type="region of interest" description="Disordered" evidence="1">
    <location>
        <begin position="373"/>
        <end position="399"/>
    </location>
</feature>
<keyword evidence="2" id="KW-0812">Transmembrane</keyword>
<gene>
    <name evidence="3" type="ORF">ACFOYY_05930</name>
</gene>
<dbReference type="Gene3D" id="2.60.120.260">
    <property type="entry name" value="Galactose-binding domain-like"/>
    <property type="match status" value="1"/>
</dbReference>
<evidence type="ECO:0000256" key="2">
    <source>
        <dbReference type="SAM" id="Phobius"/>
    </source>
</evidence>
<sequence>MAAGSLVVLTSSQSVADTDTYISDFFCTPPASDLAPDGTKIQVRVAFPTKVYIGQSLDIKWTLGDSPFKAPEDSPAKARVVARGSAGISDYWSGTGTLDSMGETVVANALQKGAPLPLPTLAPGSYIVGKEGEIKVTPRSLTVQYLPSDEVIVFNDSVNGAENPAIKYSVGNKWTRRADDKIDDIGKDVHATTDDGATAEFSFTGTGVEYVTERDDDMGEVEVTLTKAGSPVQPATKVNASKEADGQTNVPADVKRTQQVLWSVKGLKYGTYTVKLKNASPGKYLIVDAFRVLKEPKPELYTDVDNFNAVCKPTKAETVPVKVEKTPAPTVTPTTPTPTPTRTPTVVPSTYYTTVPPHTATPKPTLTVTATVTPTRPTPTAPQVIVTPSGGAQTGEAPDENRSGAGLIGGGTAMVLASVVGGVALRRRRAAHSQGR</sequence>
<dbReference type="Proteomes" id="UP001595698">
    <property type="component" value="Unassembled WGS sequence"/>
</dbReference>
<accession>A0ABV8ETF1</accession>
<proteinExistence type="predicted"/>
<dbReference type="RefSeq" id="WP_386188447.1">
    <property type="nucleotide sequence ID" value="NZ_JBHSBC010000003.1"/>
</dbReference>
<evidence type="ECO:0000256" key="1">
    <source>
        <dbReference type="SAM" id="MobiDB-lite"/>
    </source>
</evidence>
<keyword evidence="2" id="KW-0472">Membrane</keyword>
<evidence type="ECO:0000313" key="4">
    <source>
        <dbReference type="Proteomes" id="UP001595698"/>
    </source>
</evidence>
<evidence type="ECO:0000313" key="3">
    <source>
        <dbReference type="EMBL" id="MFC3979647.1"/>
    </source>
</evidence>
<protein>
    <submittedName>
        <fullName evidence="3">Uncharacterized protein</fullName>
    </submittedName>
</protein>
<keyword evidence="4" id="KW-1185">Reference proteome</keyword>